<dbReference type="GO" id="GO:0009007">
    <property type="term" value="F:site-specific DNA-methyltransferase (adenine-specific) activity"/>
    <property type="evidence" value="ECO:0007669"/>
    <property type="project" value="UniProtKB-EC"/>
</dbReference>
<dbReference type="Pfam" id="PF02384">
    <property type="entry name" value="N6_Mtase"/>
    <property type="match status" value="1"/>
</dbReference>
<organism evidence="10 11">
    <name type="scientific">Paraclostridium sordellii</name>
    <name type="common">Clostridium sordellii</name>
    <dbReference type="NCBI Taxonomy" id="1505"/>
    <lineage>
        <taxon>Bacteria</taxon>
        <taxon>Bacillati</taxon>
        <taxon>Bacillota</taxon>
        <taxon>Clostridia</taxon>
        <taxon>Peptostreptococcales</taxon>
        <taxon>Peptostreptococcaceae</taxon>
        <taxon>Paraclostridium</taxon>
    </lineage>
</organism>
<feature type="domain" description="N6 adenine-specific DNA methyltransferase N-terminal" evidence="9">
    <location>
        <begin position="8"/>
        <end position="144"/>
    </location>
</feature>
<dbReference type="EMBL" id="CDNY01000003">
    <property type="protein sequence ID" value="CEO32718.1"/>
    <property type="molecule type" value="Genomic_DNA"/>
</dbReference>
<dbReference type="CDD" id="cd02440">
    <property type="entry name" value="AdoMet_MTases"/>
    <property type="match status" value="1"/>
</dbReference>
<dbReference type="Pfam" id="PF12161">
    <property type="entry name" value="HsdM_N"/>
    <property type="match status" value="1"/>
</dbReference>
<feature type="domain" description="DNA methylase adenine-specific" evidence="8">
    <location>
        <begin position="151"/>
        <end position="481"/>
    </location>
</feature>
<proteinExistence type="inferred from homology"/>
<dbReference type="GO" id="GO:0008170">
    <property type="term" value="F:N-methyltransferase activity"/>
    <property type="evidence" value="ECO:0007669"/>
    <property type="project" value="InterPro"/>
</dbReference>
<dbReference type="InterPro" id="IPR002052">
    <property type="entry name" value="DNA_methylase_N6_adenine_CS"/>
</dbReference>
<keyword evidence="3 10" id="KW-0489">Methyltransferase</keyword>
<dbReference type="EC" id="2.1.1.72" evidence="2"/>
<dbReference type="Gene3D" id="3.40.50.150">
    <property type="entry name" value="Vaccinia Virus protein VP39"/>
    <property type="match status" value="1"/>
</dbReference>
<comment type="similarity">
    <text evidence="1">Belongs to the N(4)/N(6)-methyltransferase family.</text>
</comment>
<dbReference type="GO" id="GO:0003677">
    <property type="term" value="F:DNA binding"/>
    <property type="evidence" value="ECO:0007669"/>
    <property type="project" value="InterPro"/>
</dbReference>
<evidence type="ECO:0000256" key="4">
    <source>
        <dbReference type="ARBA" id="ARBA00022679"/>
    </source>
</evidence>
<evidence type="ECO:0000256" key="5">
    <source>
        <dbReference type="ARBA" id="ARBA00022691"/>
    </source>
</evidence>
<dbReference type="AlphaFoldDB" id="A0A9P1P903"/>
<dbReference type="GO" id="GO:0032259">
    <property type="term" value="P:methylation"/>
    <property type="evidence" value="ECO:0007669"/>
    <property type="project" value="UniProtKB-KW"/>
</dbReference>
<reference evidence="11" key="1">
    <citation type="submission" date="2015-01" db="EMBL/GenBank/DDBJ databases">
        <authorList>
            <person name="Aslett A.Martin."/>
            <person name="De Silva Nishadi"/>
        </authorList>
    </citation>
    <scope>NUCLEOTIDE SEQUENCE [LARGE SCALE GENOMIC DNA]</scope>
    <source>
        <strain evidence="11">UMC4404</strain>
    </source>
</reference>
<dbReference type="SUPFAM" id="SSF53335">
    <property type="entry name" value="S-adenosyl-L-methionine-dependent methyltransferases"/>
    <property type="match status" value="1"/>
</dbReference>
<dbReference type="PANTHER" id="PTHR42933">
    <property type="entry name" value="SLR6095 PROTEIN"/>
    <property type="match status" value="1"/>
</dbReference>
<sequence length="518" mass="59593">MLNSEVRGKIDRLWDSFWSGGISNPLTVVEQISYLLFIKKLDDGEVAKEKKAARIRKPYKTVFERYVENMDENDRNRLDVKPDNLRWSEFANYNSEEMFKNMQDKVFTFLKTYSDEDSIFADQMKDAVFLIQKPTLLYEAVQLINSINLDDNDTNGDLYEYLLSKLATAGVNGQFRTPRHIINMMVELMDPTIEDVITDPSCGTAGFLVSSSEYILSKYTDKESVFTDEEGILHDKIGDLIDDRGWDHYRNKMFNATEFDPSMFRIAAMNLMLHGIENPQITQVDALSSQYDEEDKYSLVLANPPFKGSIDEQDINKSLRSVVKTKKTELLFLALIDRILDMGGRGAVIVPDGVLFGSSKAHKDVRKKIIEECELKAVISMPSGVFKPYAGVSTGILIFTKGGETDKVWFYDMQADGYSLDDKRNEIEANDIPDIIESFKKCMDNKELDPSKEDKWFFVEKKDIVDNEYDLSINKYKEIEYEEVVYEAPEVIMDKIEKLEMSILEDIEELKKMVNGHE</sequence>
<dbReference type="InterPro" id="IPR022749">
    <property type="entry name" value="D12N6_MeTrfase_N"/>
</dbReference>
<dbReference type="PRINTS" id="PR00507">
    <property type="entry name" value="N12N6MTFRASE"/>
</dbReference>
<dbReference type="InterPro" id="IPR029063">
    <property type="entry name" value="SAM-dependent_MTases_sf"/>
</dbReference>
<dbReference type="InterPro" id="IPR003356">
    <property type="entry name" value="DNA_methylase_A-5"/>
</dbReference>
<keyword evidence="4 10" id="KW-0808">Transferase</keyword>
<evidence type="ECO:0000256" key="2">
    <source>
        <dbReference type="ARBA" id="ARBA00011900"/>
    </source>
</evidence>
<keyword evidence="5" id="KW-0949">S-adenosyl-L-methionine</keyword>
<dbReference type="PANTHER" id="PTHR42933:SF3">
    <property type="entry name" value="TYPE I RESTRICTION ENZYME MJAVIII METHYLASE SUBUNIT"/>
    <property type="match status" value="1"/>
</dbReference>
<dbReference type="Proteomes" id="UP000049685">
    <property type="component" value="Unassembled WGS sequence"/>
</dbReference>
<comment type="catalytic activity">
    <reaction evidence="7">
        <text>a 2'-deoxyadenosine in DNA + S-adenosyl-L-methionine = an N(6)-methyl-2'-deoxyadenosine in DNA + S-adenosyl-L-homocysteine + H(+)</text>
        <dbReference type="Rhea" id="RHEA:15197"/>
        <dbReference type="Rhea" id="RHEA-COMP:12418"/>
        <dbReference type="Rhea" id="RHEA-COMP:12419"/>
        <dbReference type="ChEBI" id="CHEBI:15378"/>
        <dbReference type="ChEBI" id="CHEBI:57856"/>
        <dbReference type="ChEBI" id="CHEBI:59789"/>
        <dbReference type="ChEBI" id="CHEBI:90615"/>
        <dbReference type="ChEBI" id="CHEBI:90616"/>
        <dbReference type="EC" id="2.1.1.72"/>
    </reaction>
</comment>
<dbReference type="InterPro" id="IPR038333">
    <property type="entry name" value="T1MK-like_N_sf"/>
</dbReference>
<dbReference type="Gene3D" id="1.20.1260.30">
    <property type="match status" value="1"/>
</dbReference>
<comment type="caution">
    <text evidence="10">The sequence shown here is derived from an EMBL/GenBank/DDBJ whole genome shotgun (WGS) entry which is preliminary data.</text>
</comment>
<dbReference type="RefSeq" id="WP_057557629.1">
    <property type="nucleotide sequence ID" value="NZ_CDNY01000003.1"/>
</dbReference>
<keyword evidence="6" id="KW-0680">Restriction system</keyword>
<evidence type="ECO:0000256" key="3">
    <source>
        <dbReference type="ARBA" id="ARBA00022603"/>
    </source>
</evidence>
<evidence type="ECO:0000313" key="11">
    <source>
        <dbReference type="Proteomes" id="UP000049685"/>
    </source>
</evidence>
<accession>A0A9P1P903</accession>
<dbReference type="InterPro" id="IPR051537">
    <property type="entry name" value="DNA_Adenine_Mtase"/>
</dbReference>
<evidence type="ECO:0000313" key="10">
    <source>
        <dbReference type="EMBL" id="CEO32718.1"/>
    </source>
</evidence>
<dbReference type="GO" id="GO:0009307">
    <property type="term" value="P:DNA restriction-modification system"/>
    <property type="evidence" value="ECO:0007669"/>
    <property type="project" value="UniProtKB-KW"/>
</dbReference>
<protein>
    <recommendedName>
        <fullName evidence="2">site-specific DNA-methyltransferase (adenine-specific)</fullName>
        <ecNumber evidence="2">2.1.1.72</ecNumber>
    </recommendedName>
</protein>
<dbReference type="PROSITE" id="PS00092">
    <property type="entry name" value="N6_MTASE"/>
    <property type="match status" value="1"/>
</dbReference>
<evidence type="ECO:0000256" key="1">
    <source>
        <dbReference type="ARBA" id="ARBA00006594"/>
    </source>
</evidence>
<evidence type="ECO:0000259" key="9">
    <source>
        <dbReference type="Pfam" id="PF12161"/>
    </source>
</evidence>
<evidence type="ECO:0000259" key="8">
    <source>
        <dbReference type="Pfam" id="PF02384"/>
    </source>
</evidence>
<evidence type="ECO:0000256" key="7">
    <source>
        <dbReference type="ARBA" id="ARBA00047942"/>
    </source>
</evidence>
<evidence type="ECO:0000256" key="6">
    <source>
        <dbReference type="ARBA" id="ARBA00022747"/>
    </source>
</evidence>
<name>A0A9P1P903_PARSO</name>
<gene>
    <name evidence="10" type="ORF">UMC4404_06981</name>
</gene>